<gene>
    <name evidence="1" type="ORF">ALEPTO_LOCUS6860</name>
</gene>
<name>A0A9N9BLF2_9GLOM</name>
<evidence type="ECO:0000313" key="2">
    <source>
        <dbReference type="Proteomes" id="UP000789508"/>
    </source>
</evidence>
<dbReference type="AlphaFoldDB" id="A0A9N9BLF2"/>
<evidence type="ECO:0000313" key="1">
    <source>
        <dbReference type="EMBL" id="CAG8572103.1"/>
    </source>
</evidence>
<proteinExistence type="predicted"/>
<comment type="caution">
    <text evidence="1">The sequence shown here is derived from an EMBL/GenBank/DDBJ whole genome shotgun (WGS) entry which is preliminary data.</text>
</comment>
<dbReference type="EMBL" id="CAJVPS010002588">
    <property type="protein sequence ID" value="CAG8572103.1"/>
    <property type="molecule type" value="Genomic_DNA"/>
</dbReference>
<sequence length="103" mass="11458">MKRLQKDLVKILTINTVYVAYFRHTDFWRSFSSAYIVARIKMSFDGLSGRALNALSYRRESPLNTSVSLSFKVRPGGRGVAIGVINGKAVIIDKGAISEMDIC</sequence>
<reference evidence="1" key="1">
    <citation type="submission" date="2021-06" db="EMBL/GenBank/DDBJ databases">
        <authorList>
            <person name="Kallberg Y."/>
            <person name="Tangrot J."/>
            <person name="Rosling A."/>
        </authorList>
    </citation>
    <scope>NUCLEOTIDE SEQUENCE</scope>
    <source>
        <strain evidence="1">FL130A</strain>
    </source>
</reference>
<dbReference type="Proteomes" id="UP000789508">
    <property type="component" value="Unassembled WGS sequence"/>
</dbReference>
<organism evidence="1 2">
    <name type="scientific">Ambispora leptoticha</name>
    <dbReference type="NCBI Taxonomy" id="144679"/>
    <lineage>
        <taxon>Eukaryota</taxon>
        <taxon>Fungi</taxon>
        <taxon>Fungi incertae sedis</taxon>
        <taxon>Mucoromycota</taxon>
        <taxon>Glomeromycotina</taxon>
        <taxon>Glomeromycetes</taxon>
        <taxon>Archaeosporales</taxon>
        <taxon>Ambisporaceae</taxon>
        <taxon>Ambispora</taxon>
    </lineage>
</organism>
<keyword evidence="2" id="KW-1185">Reference proteome</keyword>
<protein>
    <submittedName>
        <fullName evidence="1">8526_t:CDS:1</fullName>
    </submittedName>
</protein>
<accession>A0A9N9BLF2</accession>